<feature type="compositionally biased region" description="Polar residues" evidence="1">
    <location>
        <begin position="134"/>
        <end position="155"/>
    </location>
</feature>
<feature type="compositionally biased region" description="Polar residues" evidence="1">
    <location>
        <begin position="211"/>
        <end position="237"/>
    </location>
</feature>
<dbReference type="EMBL" id="CP122566">
    <property type="protein sequence ID" value="WGH92182.1"/>
    <property type="molecule type" value="Genomic_DNA"/>
</dbReference>
<keyword evidence="2" id="KW-0472">Membrane</keyword>
<evidence type="ECO:0000256" key="3">
    <source>
        <dbReference type="SAM" id="SignalP"/>
    </source>
</evidence>
<feature type="compositionally biased region" description="Low complexity" evidence="1">
    <location>
        <begin position="174"/>
        <end position="189"/>
    </location>
</feature>
<keyword evidence="3" id="KW-0732">Signal</keyword>
<feature type="compositionally biased region" description="Polar residues" evidence="1">
    <location>
        <begin position="306"/>
        <end position="320"/>
    </location>
</feature>
<dbReference type="PROSITE" id="PS51257">
    <property type="entry name" value="PROKAR_LIPOPROTEIN"/>
    <property type="match status" value="1"/>
</dbReference>
<feature type="region of interest" description="Disordered" evidence="1">
    <location>
        <begin position="83"/>
        <end position="385"/>
    </location>
</feature>
<dbReference type="AlphaFoldDB" id="A0AAJ6AG99"/>
<gene>
    <name evidence="4" type="ORF">QDX21_07525</name>
</gene>
<keyword evidence="5" id="KW-1185">Reference proteome</keyword>
<dbReference type="RefSeq" id="WP_279674407.1">
    <property type="nucleotide sequence ID" value="NZ_CP122566.1"/>
</dbReference>
<feature type="signal peptide" evidence="3">
    <location>
        <begin position="1"/>
        <end position="28"/>
    </location>
</feature>
<evidence type="ECO:0000313" key="5">
    <source>
        <dbReference type="Proteomes" id="UP001224674"/>
    </source>
</evidence>
<dbReference type="Proteomes" id="UP001224674">
    <property type="component" value="Chromosome"/>
</dbReference>
<evidence type="ECO:0000256" key="1">
    <source>
        <dbReference type="SAM" id="MobiDB-lite"/>
    </source>
</evidence>
<sequence>MTMSAQKSVLVSLIGCGSAIALSCGLLAAPAIATNADETVNKESVAPEEPTTDATPRVSNVHYGRLFPNPTATGTINITIGSFGNDDRVQSPPPNKVCPGFAKRYPNRPLPDGCKTKTGTPTESPTTSDTASPADQNSVIIDENNGTDNGASNTPAVAESPEEKNPASEQGQPTATATGDTTETSGPESESTDRETDPSTGSEDTEGPSHDVTTSTPSVAESPEEQNPGSEQGQLTATPTGDTTETSGPESESTDRETDPSTGNDDTDTPGADETTTPGEEETSVAGTTTPSEDNESKAPAEESETPTSDRTPVADTSESPGGADVGEPNNDGQNESSGEVATEEPSPSNPVMPDTCQLYIVDEDGNPVEGNSFSQRETANGINFDGTGLKAESEYTWAVSSNTTVENAHFDEQADEDGLLAFRLVQEEARKGENRNQGTRTALNVGEYTVTVNGTQGNGESAKDCAVNFTVVADKNSSNDNETSSADKGTDGKDVPTESFDEQESNDSLASTGTTVGTLAGIGALTVAGGVVALVAGRRRAHS</sequence>
<feature type="compositionally biased region" description="Polar residues" evidence="1">
    <location>
        <begin position="370"/>
        <end position="382"/>
    </location>
</feature>
<evidence type="ECO:0000313" key="4">
    <source>
        <dbReference type="EMBL" id="WGH92182.1"/>
    </source>
</evidence>
<feature type="compositionally biased region" description="Polar residues" evidence="1">
    <location>
        <begin position="476"/>
        <end position="488"/>
    </location>
</feature>
<feature type="region of interest" description="Disordered" evidence="1">
    <location>
        <begin position="473"/>
        <end position="514"/>
    </location>
</feature>
<reference evidence="4 5" key="1">
    <citation type="submission" date="2023-03" db="EMBL/GenBank/DDBJ databases">
        <title>Complete genome sequences of several Auritidibacter ignavus strains isolated from ear infections.</title>
        <authorList>
            <person name="Baehr T."/>
            <person name="Baumhoegger A.M."/>
        </authorList>
    </citation>
    <scope>NUCLEOTIDE SEQUENCE [LARGE SCALE GENOMIC DNA]</scope>
    <source>
        <strain evidence="4 5">BABAE-6</strain>
    </source>
</reference>
<feature type="compositionally biased region" description="Low complexity" evidence="1">
    <location>
        <begin position="116"/>
        <end position="133"/>
    </location>
</feature>
<feature type="compositionally biased region" description="Low complexity" evidence="1">
    <location>
        <begin position="238"/>
        <end position="251"/>
    </location>
</feature>
<protein>
    <recommendedName>
        <fullName evidence="6">LPXTG cell wall anchor domain-containing protein</fullName>
    </recommendedName>
</protein>
<name>A0AAJ6AG99_9MICC</name>
<organism evidence="4 5">
    <name type="scientific">Auritidibacter ignavus</name>
    <dbReference type="NCBI Taxonomy" id="678932"/>
    <lineage>
        <taxon>Bacteria</taxon>
        <taxon>Bacillati</taxon>
        <taxon>Actinomycetota</taxon>
        <taxon>Actinomycetes</taxon>
        <taxon>Micrococcales</taxon>
        <taxon>Micrococcaceae</taxon>
        <taxon>Auritidibacter</taxon>
    </lineage>
</organism>
<feature type="transmembrane region" description="Helical" evidence="2">
    <location>
        <begin position="517"/>
        <end position="538"/>
    </location>
</feature>
<keyword evidence="2" id="KW-0812">Transmembrane</keyword>
<feature type="compositionally biased region" description="Polar residues" evidence="1">
    <location>
        <begin position="331"/>
        <end position="340"/>
    </location>
</feature>
<evidence type="ECO:0008006" key="6">
    <source>
        <dbReference type="Google" id="ProtNLM"/>
    </source>
</evidence>
<accession>A0AAJ6AG99</accession>
<evidence type="ECO:0000256" key="2">
    <source>
        <dbReference type="SAM" id="Phobius"/>
    </source>
</evidence>
<proteinExistence type="predicted"/>
<feature type="chain" id="PRO_5042529448" description="LPXTG cell wall anchor domain-containing protein" evidence="3">
    <location>
        <begin position="29"/>
        <end position="544"/>
    </location>
</feature>
<keyword evidence="2" id="KW-1133">Transmembrane helix</keyword>